<dbReference type="Proteomes" id="UP001652445">
    <property type="component" value="Unassembled WGS sequence"/>
</dbReference>
<dbReference type="PANTHER" id="PTHR43616">
    <property type="entry name" value="GLYCEROL DEHYDROGENASE"/>
    <property type="match status" value="1"/>
</dbReference>
<protein>
    <submittedName>
        <fullName evidence="5">Iron-containing alcohol dehydrogenase family protein</fullName>
    </submittedName>
</protein>
<dbReference type="InterPro" id="IPR001670">
    <property type="entry name" value="ADH_Fe/GldA"/>
</dbReference>
<gene>
    <name evidence="5" type="ORF">OB236_30620</name>
</gene>
<comment type="similarity">
    <text evidence="1">Belongs to the iron-containing alcohol dehydrogenase family.</text>
</comment>
<dbReference type="Gene3D" id="1.20.1090.10">
    <property type="entry name" value="Dehydroquinate synthase-like - alpha domain"/>
    <property type="match status" value="1"/>
</dbReference>
<keyword evidence="6" id="KW-1185">Reference proteome</keyword>
<dbReference type="EMBL" id="JAOQIO010000103">
    <property type="protein sequence ID" value="MCU6796488.1"/>
    <property type="molecule type" value="Genomic_DNA"/>
</dbReference>
<evidence type="ECO:0000256" key="2">
    <source>
        <dbReference type="ARBA" id="ARBA00022723"/>
    </source>
</evidence>
<dbReference type="RefSeq" id="WP_076233050.1">
    <property type="nucleotide sequence ID" value="NZ_JAOQIO010000103.1"/>
</dbReference>
<dbReference type="InterPro" id="IPR018211">
    <property type="entry name" value="ADH_Fe_CS"/>
</dbReference>
<dbReference type="CDD" id="cd08550">
    <property type="entry name" value="GlyDH-like"/>
    <property type="match status" value="1"/>
</dbReference>
<dbReference type="PIRSF" id="PIRSF000112">
    <property type="entry name" value="Glycerol_dehydrogenase"/>
    <property type="match status" value="1"/>
</dbReference>
<feature type="domain" description="Alcohol dehydrogenase iron-type/glycerol dehydrogenase GldA" evidence="4">
    <location>
        <begin position="8"/>
        <end position="153"/>
    </location>
</feature>
<comment type="caution">
    <text evidence="5">The sequence shown here is derived from an EMBL/GenBank/DDBJ whole genome shotgun (WGS) entry which is preliminary data.</text>
</comment>
<evidence type="ECO:0000313" key="6">
    <source>
        <dbReference type="Proteomes" id="UP001652445"/>
    </source>
</evidence>
<evidence type="ECO:0000256" key="1">
    <source>
        <dbReference type="ARBA" id="ARBA00007358"/>
    </source>
</evidence>
<keyword evidence="2" id="KW-0479">Metal-binding</keyword>
<sequence>MLVSMAYPTVYIQEPNILQLSGEWLGKFGKRILIIAGKTAWQKAGPQIKASLEMNALQFHLCTFNGECTYEETERIMALIPEHMDLIVAVGGGQCMDTAKVVAHRTGIKMATIATLASTCAATTPLSIMYKPGHEYLGMEYYDWCPVLTLVDPQIIAEAPYRYLIAGIGDTLAKWYEAYPINEGKFQNAKTRLGLKTAELARDLLMEFSEQAISESKQGLAGDAIRQIIDTNILLAGLVGGIGHHTCRGSGAHAFHNGMTCIDEIHGTYHGELVAFGILCQLMLENKSEEQIVELMRFYQVIGLPVSLFDMGCTEVRDHEIRLSAQRACDLNEIIHYLPFPVHHDNVYAAIQAAHALGEKVKLESK</sequence>
<dbReference type="InterPro" id="IPR016205">
    <property type="entry name" value="Glycerol_DH"/>
</dbReference>
<keyword evidence="3" id="KW-0560">Oxidoreductase</keyword>
<dbReference type="SUPFAM" id="SSF56796">
    <property type="entry name" value="Dehydroquinate synthase-like"/>
    <property type="match status" value="1"/>
</dbReference>
<dbReference type="PANTHER" id="PTHR43616:SF3">
    <property type="entry name" value="HYDROXYCARBOXYLATE DEHYDROGENASE A"/>
    <property type="match status" value="1"/>
</dbReference>
<dbReference type="Pfam" id="PF00465">
    <property type="entry name" value="Fe-ADH"/>
    <property type="match status" value="1"/>
</dbReference>
<evidence type="ECO:0000259" key="4">
    <source>
        <dbReference type="Pfam" id="PF00465"/>
    </source>
</evidence>
<name>A0ABT2UPB5_9BACL</name>
<evidence type="ECO:0000256" key="3">
    <source>
        <dbReference type="ARBA" id="ARBA00023002"/>
    </source>
</evidence>
<dbReference type="Gene3D" id="3.40.50.1970">
    <property type="match status" value="1"/>
</dbReference>
<organism evidence="5 6">
    <name type="scientific">Paenibacillus baimaensis</name>
    <dbReference type="NCBI Taxonomy" id="2982185"/>
    <lineage>
        <taxon>Bacteria</taxon>
        <taxon>Bacillati</taxon>
        <taxon>Bacillota</taxon>
        <taxon>Bacilli</taxon>
        <taxon>Bacillales</taxon>
        <taxon>Paenibacillaceae</taxon>
        <taxon>Paenibacillus</taxon>
    </lineage>
</organism>
<proteinExistence type="inferred from homology"/>
<dbReference type="PROSITE" id="PS00913">
    <property type="entry name" value="ADH_IRON_1"/>
    <property type="match status" value="1"/>
</dbReference>
<evidence type="ECO:0000313" key="5">
    <source>
        <dbReference type="EMBL" id="MCU6796488.1"/>
    </source>
</evidence>
<reference evidence="5 6" key="1">
    <citation type="submission" date="2022-09" db="EMBL/GenBank/DDBJ databases">
        <authorList>
            <person name="Han X.L."/>
            <person name="Wang Q."/>
            <person name="Lu T."/>
        </authorList>
    </citation>
    <scope>NUCLEOTIDE SEQUENCE [LARGE SCALE GENOMIC DNA]</scope>
    <source>
        <strain evidence="5 6">WQ 127069</strain>
    </source>
</reference>
<accession>A0ABT2UPB5</accession>